<dbReference type="NCBIfam" id="TIGR03064">
    <property type="entry name" value="sortase_srtB"/>
    <property type="match status" value="1"/>
</dbReference>
<keyword evidence="2" id="KW-0472">Membrane</keyword>
<dbReference type="RefSeq" id="WP_173735733.1">
    <property type="nucleotide sequence ID" value="NZ_JAAITS010000031.1"/>
</dbReference>
<name>A0ABX2HA53_9FIRM</name>
<protein>
    <submittedName>
        <fullName evidence="3">Class B sortase</fullName>
        <ecNumber evidence="3">3.4.22.71</ecNumber>
    </submittedName>
</protein>
<dbReference type="EMBL" id="JAAITS010000031">
    <property type="protein sequence ID" value="NSG86063.1"/>
    <property type="molecule type" value="Genomic_DNA"/>
</dbReference>
<dbReference type="Pfam" id="PF04203">
    <property type="entry name" value="Sortase"/>
    <property type="match status" value="1"/>
</dbReference>
<dbReference type="EC" id="3.4.22.71" evidence="3"/>
<dbReference type="SUPFAM" id="SSF63817">
    <property type="entry name" value="Sortase"/>
    <property type="match status" value="1"/>
</dbReference>
<evidence type="ECO:0000256" key="2">
    <source>
        <dbReference type="SAM" id="Phobius"/>
    </source>
</evidence>
<reference evidence="3 4" key="1">
    <citation type="journal article" date="2020" name="Cell Host Microbe">
        <title>Functional and Genomic Variation between Human-Derived Isolates of Lachnospiraceae Reveals Inter- and Intra-Species Diversity.</title>
        <authorList>
            <person name="Sorbara M.T."/>
            <person name="Littmann E.R."/>
            <person name="Fontana E."/>
            <person name="Moody T.U."/>
            <person name="Kohout C.E."/>
            <person name="Gjonbalaj M."/>
            <person name="Eaton V."/>
            <person name="Seok R."/>
            <person name="Leiner I.M."/>
            <person name="Pamer E.G."/>
        </authorList>
    </citation>
    <scope>NUCLEOTIDE SEQUENCE [LARGE SCALE GENOMIC DNA]</scope>
    <source>
        <strain evidence="3 4">MSK.17.74</strain>
    </source>
</reference>
<sequence>MKQVKEMGIVAVCLMLLGFGICMGIGTYLMYRDGEEEYDTLREYVDVEEPKENADSEDTEENQEETVTVDFEALKKINREIIAWIRIPDTGIDYPVVQGADNEYYLKHTFKKTEHVAGSIFLDKDNSPDFSNRKSILYGHNMKDGSMFQGLHKYENEQYLEIHNKVYLYLPDGQTLIYSVIKCGYVSANSDTFWLGEPVETRQLLLSTCGSDSSKRLVLFCELPEESEESETNGEGISMEVF</sequence>
<keyword evidence="2" id="KW-0812">Transmembrane</keyword>
<dbReference type="GO" id="GO:0016787">
    <property type="term" value="F:hydrolase activity"/>
    <property type="evidence" value="ECO:0007669"/>
    <property type="project" value="UniProtKB-KW"/>
</dbReference>
<keyword evidence="4" id="KW-1185">Reference proteome</keyword>
<feature type="transmembrane region" description="Helical" evidence="2">
    <location>
        <begin position="7"/>
        <end position="31"/>
    </location>
</feature>
<dbReference type="Proteomes" id="UP001644719">
    <property type="component" value="Unassembled WGS sequence"/>
</dbReference>
<keyword evidence="1 3" id="KW-0378">Hydrolase</keyword>
<dbReference type="InterPro" id="IPR023365">
    <property type="entry name" value="Sortase_dom-sf"/>
</dbReference>
<dbReference type="Gene3D" id="2.40.260.10">
    <property type="entry name" value="Sortase"/>
    <property type="match status" value="1"/>
</dbReference>
<dbReference type="CDD" id="cd05826">
    <property type="entry name" value="Sortase_B"/>
    <property type="match status" value="1"/>
</dbReference>
<organism evidence="3 4">
    <name type="scientific">Blautia faecis</name>
    <dbReference type="NCBI Taxonomy" id="871665"/>
    <lineage>
        <taxon>Bacteria</taxon>
        <taxon>Bacillati</taxon>
        <taxon>Bacillota</taxon>
        <taxon>Clostridia</taxon>
        <taxon>Lachnospirales</taxon>
        <taxon>Lachnospiraceae</taxon>
        <taxon>Blautia</taxon>
    </lineage>
</organism>
<gene>
    <name evidence="3" type="primary">srtB</name>
    <name evidence="3" type="ORF">G5B17_11700</name>
</gene>
<accession>A0ABX2HA53</accession>
<comment type="caution">
    <text evidence="3">The sequence shown here is derived from an EMBL/GenBank/DDBJ whole genome shotgun (WGS) entry which is preliminary data.</text>
</comment>
<dbReference type="InterPro" id="IPR009835">
    <property type="entry name" value="SrtB"/>
</dbReference>
<proteinExistence type="predicted"/>
<evidence type="ECO:0000256" key="1">
    <source>
        <dbReference type="ARBA" id="ARBA00022801"/>
    </source>
</evidence>
<dbReference type="InterPro" id="IPR005754">
    <property type="entry name" value="Sortase"/>
</dbReference>
<evidence type="ECO:0000313" key="3">
    <source>
        <dbReference type="EMBL" id="NSG86063.1"/>
    </source>
</evidence>
<keyword evidence="2" id="KW-1133">Transmembrane helix</keyword>
<evidence type="ECO:0000313" key="4">
    <source>
        <dbReference type="Proteomes" id="UP001644719"/>
    </source>
</evidence>